<keyword evidence="2" id="KW-1185">Reference proteome</keyword>
<dbReference type="Proteomes" id="UP001207830">
    <property type="component" value="Unassembled WGS sequence"/>
</dbReference>
<dbReference type="EMBL" id="JANIGP010000001">
    <property type="protein sequence ID" value="MCY0106941.1"/>
    <property type="molecule type" value="Genomic_DNA"/>
</dbReference>
<proteinExistence type="predicted"/>
<dbReference type="RefSeq" id="WP_267794918.1">
    <property type="nucleotide sequence ID" value="NZ_JANIGP010000001.1"/>
</dbReference>
<sequence length="296" mass="33045">MPTKVPITASSTLNSAVLLSLPRVDGVDPQDPAGTLPADAKQVGIVCVIDRWLSFPVSGERKDRVEIFIVGNPDVVARAEYGVADDAVEFRISVAPEKLPDVATFELFYTVLSTNPTTSDKRRLTYAIVAPPQRLKEADFPDADIWGYIGCDKNYPDDPESLFIWEGVRVEIPFDDLFNLNDVLRVYWQAWGSLNGPGQHTEPLTPEFEFNEVVTDVVNKQAVKLVIKPFASHIEPMRSNASATVNYQLLRNGIPIFRSFTGLVKVDRVIPQRRVIRGGRVIPEKIEYCADSSWMP</sequence>
<comment type="caution">
    <text evidence="1">The sequence shown here is derived from an EMBL/GenBank/DDBJ whole genome shotgun (WGS) entry which is preliminary data.</text>
</comment>
<organism evidence="1 2">
    <name type="scientific">Pseudomonas monsensis</name>
    <dbReference type="NCBI Taxonomy" id="2745509"/>
    <lineage>
        <taxon>Bacteria</taxon>
        <taxon>Pseudomonadati</taxon>
        <taxon>Pseudomonadota</taxon>
        <taxon>Gammaproteobacteria</taxon>
        <taxon>Pseudomonadales</taxon>
        <taxon>Pseudomonadaceae</taxon>
        <taxon>Pseudomonas</taxon>
    </lineage>
</organism>
<protein>
    <submittedName>
        <fullName evidence="1">Uncharacterized protein</fullName>
    </submittedName>
</protein>
<accession>A0ABT3YN72</accession>
<reference evidence="1 2" key="1">
    <citation type="submission" date="2022-07" db="EMBL/GenBank/DDBJ databases">
        <title>Characterization of plant growth promoting rhizobacteria (PGPR) for use as bioinoculants in agriculture.</title>
        <authorList>
            <person name="Hassen A.I."/>
            <person name="Pierneef R."/>
        </authorList>
    </citation>
    <scope>NUCLEOTIDE SEQUENCE [LARGE SCALE GENOMIC DNA]</scope>
    <source>
        <strain evidence="1 2">SARCC-3054</strain>
    </source>
</reference>
<evidence type="ECO:0000313" key="2">
    <source>
        <dbReference type="Proteomes" id="UP001207830"/>
    </source>
</evidence>
<name>A0ABT3YN72_9PSED</name>
<gene>
    <name evidence="1" type="ORF">NQF78_01355</name>
</gene>
<evidence type="ECO:0000313" key="1">
    <source>
        <dbReference type="EMBL" id="MCY0106941.1"/>
    </source>
</evidence>